<dbReference type="SMART" id="SM00504">
    <property type="entry name" value="Ubox"/>
    <property type="match status" value="1"/>
</dbReference>
<evidence type="ECO:0000256" key="1">
    <source>
        <dbReference type="ARBA" id="ARBA00022723"/>
    </source>
</evidence>
<evidence type="ECO:0000256" key="2">
    <source>
        <dbReference type="ARBA" id="ARBA00022771"/>
    </source>
</evidence>
<evidence type="ECO:0000313" key="5">
    <source>
        <dbReference type="EMBL" id="KAF7283596.1"/>
    </source>
</evidence>
<dbReference type="GO" id="GO:0034450">
    <property type="term" value="F:ubiquitin-ubiquitin ligase activity"/>
    <property type="evidence" value="ECO:0007669"/>
    <property type="project" value="TreeGrafter"/>
</dbReference>
<dbReference type="CDD" id="cd16660">
    <property type="entry name" value="RING-Ubox_RNF37"/>
    <property type="match status" value="1"/>
</dbReference>
<evidence type="ECO:0000256" key="3">
    <source>
        <dbReference type="ARBA" id="ARBA00022833"/>
    </source>
</evidence>
<dbReference type="GO" id="GO:0031625">
    <property type="term" value="F:ubiquitin protein ligase binding"/>
    <property type="evidence" value="ECO:0007669"/>
    <property type="project" value="TreeGrafter"/>
</dbReference>
<dbReference type="GO" id="GO:0005634">
    <property type="term" value="C:nucleus"/>
    <property type="evidence" value="ECO:0007669"/>
    <property type="project" value="TreeGrafter"/>
</dbReference>
<protein>
    <recommendedName>
        <fullName evidence="4">U-box domain-containing protein</fullName>
    </recommendedName>
</protein>
<dbReference type="GO" id="GO:0008270">
    <property type="term" value="F:zinc ion binding"/>
    <property type="evidence" value="ECO:0007669"/>
    <property type="project" value="UniProtKB-KW"/>
</dbReference>
<dbReference type="InterPro" id="IPR039925">
    <property type="entry name" value="RNF37_RING-Ubox"/>
</dbReference>
<evidence type="ECO:0000313" key="6">
    <source>
        <dbReference type="Proteomes" id="UP000625711"/>
    </source>
</evidence>
<dbReference type="PANTHER" id="PTHR13492:SF2">
    <property type="entry name" value="RING FINGER PROTEIN 37"/>
    <property type="match status" value="1"/>
</dbReference>
<dbReference type="PROSITE" id="PS00518">
    <property type="entry name" value="ZF_RING_1"/>
    <property type="match status" value="1"/>
</dbReference>
<feature type="domain" description="U-box" evidence="4">
    <location>
        <begin position="206"/>
        <end position="275"/>
    </location>
</feature>
<dbReference type="InterPro" id="IPR003613">
    <property type="entry name" value="Ubox_domain"/>
</dbReference>
<comment type="caution">
    <text evidence="5">The sequence shown here is derived from an EMBL/GenBank/DDBJ whole genome shotgun (WGS) entry which is preliminary data.</text>
</comment>
<dbReference type="GO" id="GO:0000209">
    <property type="term" value="P:protein polyubiquitination"/>
    <property type="evidence" value="ECO:0007669"/>
    <property type="project" value="TreeGrafter"/>
</dbReference>
<reference evidence="5" key="1">
    <citation type="submission" date="2020-08" db="EMBL/GenBank/DDBJ databases">
        <title>Genome sequencing and assembly of the red palm weevil Rhynchophorus ferrugineus.</title>
        <authorList>
            <person name="Dias G.B."/>
            <person name="Bergman C.M."/>
            <person name="Manee M."/>
        </authorList>
    </citation>
    <scope>NUCLEOTIDE SEQUENCE</scope>
    <source>
        <strain evidence="5">AA-2017</strain>
        <tissue evidence="5">Whole larva</tissue>
    </source>
</reference>
<keyword evidence="6" id="KW-1185">Reference proteome</keyword>
<proteinExistence type="predicted"/>
<gene>
    <name evidence="5" type="ORF">GWI33_023353</name>
</gene>
<dbReference type="InterPro" id="IPR039847">
    <property type="entry name" value="Ubox5"/>
</dbReference>
<dbReference type="OrthoDB" id="20295at2759"/>
<dbReference type="InterPro" id="IPR017907">
    <property type="entry name" value="Znf_RING_CS"/>
</dbReference>
<sequence>MFNFLDPKLLPKVDCSTNCTDNYEVSNLISNQFDKKIRGFIAYPSVKPPIELEFQFICNVNMYFIVVNTSVGNLRCSGIEIFSKSNNTAYVSIAKAMYDKDGVVFCNSRRYTTDTPPPLYTPNYHLGFFKSNAFRSFLNATSIKIVIFKTEKSVPCLGSVQVWGQTSKLCTPKTVETVRKLMNLNKSQKEGNASVTNSNEYVIPEDFKDDLTYEIMTIPYTLPSGKTVDQTTLEKHNQVELSFGRKPCDPFTGINFTDKLKPILNVPLKSRIDMFLLQNSHRPETFGLKRSLRSNLSATNSKRIKPTEDDPYSASSDQLDLLITKAKNNPNFISFTEEQTVDKVCCSCSKIVENIYKLPCTHYYCRPCLLEICKDCICVKCKKHFVRSAVEKCKS</sequence>
<dbReference type="EMBL" id="JAACXV010000096">
    <property type="protein sequence ID" value="KAF7283596.1"/>
    <property type="molecule type" value="Genomic_DNA"/>
</dbReference>
<dbReference type="InterPro" id="IPR013083">
    <property type="entry name" value="Znf_RING/FYVE/PHD"/>
</dbReference>
<keyword evidence="2" id="KW-0863">Zinc-finger</keyword>
<organism evidence="5 6">
    <name type="scientific">Rhynchophorus ferrugineus</name>
    <name type="common">Red palm weevil</name>
    <name type="synonym">Curculio ferrugineus</name>
    <dbReference type="NCBI Taxonomy" id="354439"/>
    <lineage>
        <taxon>Eukaryota</taxon>
        <taxon>Metazoa</taxon>
        <taxon>Ecdysozoa</taxon>
        <taxon>Arthropoda</taxon>
        <taxon>Hexapoda</taxon>
        <taxon>Insecta</taxon>
        <taxon>Pterygota</taxon>
        <taxon>Neoptera</taxon>
        <taxon>Endopterygota</taxon>
        <taxon>Coleoptera</taxon>
        <taxon>Polyphaga</taxon>
        <taxon>Cucujiformia</taxon>
        <taxon>Curculionidae</taxon>
        <taxon>Dryophthorinae</taxon>
        <taxon>Rhynchophorus</taxon>
    </lineage>
</organism>
<dbReference type="PANTHER" id="PTHR13492">
    <property type="entry name" value="RING FINGER PROTEIN 37"/>
    <property type="match status" value="1"/>
</dbReference>
<dbReference type="InterPro" id="IPR045696">
    <property type="entry name" value="Ubox5_N"/>
</dbReference>
<dbReference type="SUPFAM" id="SSF57850">
    <property type="entry name" value="RING/U-box"/>
    <property type="match status" value="2"/>
</dbReference>
<keyword evidence="1" id="KW-0479">Metal-binding</keyword>
<name>A0A834IPL8_RHYFE</name>
<dbReference type="Proteomes" id="UP000625711">
    <property type="component" value="Unassembled WGS sequence"/>
</dbReference>
<evidence type="ECO:0000259" key="4">
    <source>
        <dbReference type="SMART" id="SM00504"/>
    </source>
</evidence>
<dbReference type="AlphaFoldDB" id="A0A834IPL8"/>
<dbReference type="Pfam" id="PF19318">
    <property type="entry name" value="DUF5918"/>
    <property type="match status" value="1"/>
</dbReference>
<keyword evidence="3" id="KW-0862">Zinc</keyword>
<dbReference type="Pfam" id="PF04564">
    <property type="entry name" value="U-box"/>
    <property type="match status" value="1"/>
</dbReference>
<dbReference type="Gene3D" id="3.30.40.10">
    <property type="entry name" value="Zinc/RING finger domain, C3HC4 (zinc finger)"/>
    <property type="match status" value="1"/>
</dbReference>
<accession>A0A834IPL8</accession>